<evidence type="ECO:0000256" key="3">
    <source>
        <dbReference type="SAM" id="Phobius"/>
    </source>
</evidence>
<feature type="transmembrane region" description="Helical" evidence="3">
    <location>
        <begin position="242"/>
        <end position="269"/>
    </location>
</feature>
<dbReference type="GO" id="GO:0015937">
    <property type="term" value="P:coenzyme A biosynthetic process"/>
    <property type="evidence" value="ECO:0007669"/>
    <property type="project" value="InterPro"/>
</dbReference>
<dbReference type="InterPro" id="IPR001977">
    <property type="entry name" value="Depp_CoAkinase"/>
</dbReference>
<dbReference type="PROSITE" id="PS51219">
    <property type="entry name" value="DPCK"/>
    <property type="match status" value="1"/>
</dbReference>
<keyword evidence="1" id="KW-0547">Nucleotide-binding</keyword>
<keyword evidence="3" id="KW-0812">Transmembrane</keyword>
<dbReference type="Gene3D" id="3.40.50.300">
    <property type="entry name" value="P-loop containing nucleotide triphosphate hydrolases"/>
    <property type="match status" value="1"/>
</dbReference>
<dbReference type="EMBL" id="OVEO01000001">
    <property type="protein sequence ID" value="SPQ93539.1"/>
    <property type="molecule type" value="Genomic_DNA"/>
</dbReference>
<evidence type="ECO:0000313" key="4">
    <source>
        <dbReference type="EMBL" id="CEO95913.1"/>
    </source>
</evidence>
<dbReference type="AlphaFoldDB" id="A0A0G4IL65"/>
<dbReference type="PANTHER" id="PTHR10695:SF46">
    <property type="entry name" value="BIFUNCTIONAL COENZYME A SYNTHASE-RELATED"/>
    <property type="match status" value="1"/>
</dbReference>
<geneLocation type="mitochondrion" evidence="5"/>
<evidence type="ECO:0000256" key="1">
    <source>
        <dbReference type="ARBA" id="ARBA00022741"/>
    </source>
</evidence>
<reference evidence="5 7" key="2">
    <citation type="submission" date="2018-03" db="EMBL/GenBank/DDBJ databases">
        <authorList>
            <person name="Fogelqvist J."/>
        </authorList>
    </citation>
    <scope>NUCLEOTIDE SEQUENCE [LARGE SCALE GENOMIC DNA]</scope>
</reference>
<dbReference type="SUPFAM" id="SSF52540">
    <property type="entry name" value="P-loop containing nucleoside triphosphate hydrolases"/>
    <property type="match status" value="1"/>
</dbReference>
<keyword evidence="2" id="KW-0067">ATP-binding</keyword>
<keyword evidence="3" id="KW-0472">Membrane</keyword>
<sequence length="279" mass="29988">MLSWAGSAVLAAIAAAASVALRRYMGLVVVGVTGGIACGKSTFCRELAKGGAAVIDLDDIAHELQLPGTDVWTRILRVFAGSDPDKRMALLDPDTGAIHRPALATIVFNDPDKLRQLSAMMRVPVLKKLLKRIASCFLLQGHSVVFIEAPLLFESGLFRICDYVVAVDCDEADQIRYVCQRGQCTEAEAKQKIASQMPPSEKVRRADVVVRNQTSIDALRREARSLTIPAWSAIVPTRASVAVGLATFTALLASFVIGDAFVSAQLVLLRSLKLIDGGQ</sequence>
<keyword evidence="6" id="KW-1185">Reference proteome</keyword>
<gene>
    <name evidence="4" type="ORF">PBRA_004603</name>
    <name evidence="5" type="ORF">PLBR_LOCUS754</name>
</gene>
<proteinExistence type="inferred from homology"/>
<dbReference type="HAMAP" id="MF_00376">
    <property type="entry name" value="Dephospho_CoA_kinase"/>
    <property type="match status" value="1"/>
</dbReference>
<keyword evidence="5" id="KW-0496">Mitochondrion</keyword>
<dbReference type="InterPro" id="IPR027417">
    <property type="entry name" value="P-loop_NTPase"/>
</dbReference>
<protein>
    <recommendedName>
        <fullName evidence="8">Dephospho-CoA kinase</fullName>
    </recommendedName>
</protein>
<dbReference type="Proteomes" id="UP000039324">
    <property type="component" value="Unassembled WGS sequence"/>
</dbReference>
<evidence type="ECO:0000313" key="6">
    <source>
        <dbReference type="Proteomes" id="UP000039324"/>
    </source>
</evidence>
<dbReference type="OMA" id="CQMDIEQ"/>
<organism evidence="4 6">
    <name type="scientific">Plasmodiophora brassicae</name>
    <name type="common">Clubroot disease agent</name>
    <dbReference type="NCBI Taxonomy" id="37360"/>
    <lineage>
        <taxon>Eukaryota</taxon>
        <taxon>Sar</taxon>
        <taxon>Rhizaria</taxon>
        <taxon>Endomyxa</taxon>
        <taxon>Phytomyxea</taxon>
        <taxon>Plasmodiophorida</taxon>
        <taxon>Plasmodiophoridae</taxon>
        <taxon>Plasmodiophora</taxon>
    </lineage>
</organism>
<accession>A0A0G4IL65</accession>
<dbReference type="GO" id="GO:0005524">
    <property type="term" value="F:ATP binding"/>
    <property type="evidence" value="ECO:0007669"/>
    <property type="project" value="UniProtKB-KW"/>
</dbReference>
<evidence type="ECO:0000256" key="2">
    <source>
        <dbReference type="ARBA" id="ARBA00022840"/>
    </source>
</evidence>
<dbReference type="STRING" id="37360.A0A0G4IL65"/>
<dbReference type="OrthoDB" id="247245at2759"/>
<dbReference type="Proteomes" id="UP000290189">
    <property type="component" value="Unassembled WGS sequence"/>
</dbReference>
<evidence type="ECO:0008006" key="8">
    <source>
        <dbReference type="Google" id="ProtNLM"/>
    </source>
</evidence>
<evidence type="ECO:0000313" key="5">
    <source>
        <dbReference type="EMBL" id="SPQ93539.1"/>
    </source>
</evidence>
<dbReference type="EMBL" id="CDSF01000046">
    <property type="protein sequence ID" value="CEO95913.1"/>
    <property type="molecule type" value="Genomic_DNA"/>
</dbReference>
<name>A0A0G4IL65_PLABS</name>
<dbReference type="CDD" id="cd02022">
    <property type="entry name" value="DPCK"/>
    <property type="match status" value="1"/>
</dbReference>
<evidence type="ECO:0000313" key="7">
    <source>
        <dbReference type="Proteomes" id="UP000290189"/>
    </source>
</evidence>
<keyword evidence="3" id="KW-1133">Transmembrane helix</keyword>
<dbReference type="Pfam" id="PF01121">
    <property type="entry name" value="CoaE"/>
    <property type="match status" value="1"/>
</dbReference>
<dbReference type="GO" id="GO:0004140">
    <property type="term" value="F:dephospho-CoA kinase activity"/>
    <property type="evidence" value="ECO:0007669"/>
    <property type="project" value="InterPro"/>
</dbReference>
<dbReference type="NCBIfam" id="TIGR00152">
    <property type="entry name" value="dephospho-CoA kinase"/>
    <property type="match status" value="1"/>
</dbReference>
<reference evidence="4 6" key="1">
    <citation type="submission" date="2015-02" db="EMBL/GenBank/DDBJ databases">
        <authorList>
            <person name="Chooi Y.-H."/>
        </authorList>
    </citation>
    <scope>NUCLEOTIDE SEQUENCE [LARGE SCALE GENOMIC DNA]</scope>
    <source>
        <strain evidence="4">E3</strain>
    </source>
</reference>
<dbReference type="PANTHER" id="PTHR10695">
    <property type="entry name" value="DEPHOSPHO-COA KINASE-RELATED"/>
    <property type="match status" value="1"/>
</dbReference>